<accession>A0AAW4J496</accession>
<dbReference type="AlphaFoldDB" id="A0AAW4J496"/>
<evidence type="ECO:0000313" key="2">
    <source>
        <dbReference type="Proteomes" id="UP000668068"/>
    </source>
</evidence>
<reference evidence="1" key="1">
    <citation type="submission" date="2020-12" db="EMBL/GenBank/DDBJ databases">
        <title>Comparative genomics of Clostridium perfringens reveals patterns of host-associated phylogenetic clades and virulence factors.</title>
        <authorList>
            <person name="Smith A.H."/>
            <person name="Geier R."/>
        </authorList>
    </citation>
    <scope>NUCLEOTIDE SEQUENCE</scope>
    <source>
        <strain evidence="1">CHD30677R</strain>
    </source>
</reference>
<dbReference type="Proteomes" id="UP000668068">
    <property type="component" value="Unassembled WGS sequence"/>
</dbReference>
<name>A0AAW4J496_CLOPF</name>
<evidence type="ECO:0000313" key="1">
    <source>
        <dbReference type="EMBL" id="MBO3359503.1"/>
    </source>
</evidence>
<protein>
    <recommendedName>
        <fullName evidence="3">Phage protein</fullName>
    </recommendedName>
</protein>
<dbReference type="EMBL" id="JAENQP010000007">
    <property type="protein sequence ID" value="MBO3359503.1"/>
    <property type="molecule type" value="Genomic_DNA"/>
</dbReference>
<sequence>MGSNYIVVAKYKGKNRIVLHSSYGEYSKAIDTKEYLKNLGHIAEIIEIGHLK</sequence>
<dbReference type="RefSeq" id="WP_208340787.1">
    <property type="nucleotide sequence ID" value="NZ_JAENQO010000007.1"/>
</dbReference>
<organism evidence="1 2">
    <name type="scientific">Clostridium perfringens</name>
    <dbReference type="NCBI Taxonomy" id="1502"/>
    <lineage>
        <taxon>Bacteria</taxon>
        <taxon>Bacillati</taxon>
        <taxon>Bacillota</taxon>
        <taxon>Clostridia</taxon>
        <taxon>Eubacteriales</taxon>
        <taxon>Clostridiaceae</taxon>
        <taxon>Clostridium</taxon>
    </lineage>
</organism>
<proteinExistence type="predicted"/>
<gene>
    <name evidence="1" type="ORF">JJB47_12040</name>
</gene>
<evidence type="ECO:0008006" key="3">
    <source>
        <dbReference type="Google" id="ProtNLM"/>
    </source>
</evidence>
<comment type="caution">
    <text evidence="1">The sequence shown here is derived from an EMBL/GenBank/DDBJ whole genome shotgun (WGS) entry which is preliminary data.</text>
</comment>